<dbReference type="AlphaFoldDB" id="A0A0A1UA48"/>
<sequence>MAIECDVEITSEFSGYLSEDWMYYCCSNEISLYDFNPSTEQLEFVGVCGKFVFLKSLAQQRIAIAIKDNERPLLFVFRELDPLCTVEYENYTIKFHNNGFLFAIVFTDDEECKRCFECINRQVIKHFNKLLKRKKLTPEDARASEIKLTEVVDNAMKFGSDDEKIKHYLNCTLPYYHLPNPFKKLGIPQTVDLAVNLPPEIEVPDPTTNQRKGMGLNPPVIPILVLQSLYKETTHPEIDTEQESHSAGTPRKVGSRLTISEFKLKTSKSAATDLALSNFYPKGSLSPRMSRSRTPRSSRLLPLNTE</sequence>
<organism evidence="2 3">
    <name type="scientific">Entamoeba invadens IP1</name>
    <dbReference type="NCBI Taxonomy" id="370355"/>
    <lineage>
        <taxon>Eukaryota</taxon>
        <taxon>Amoebozoa</taxon>
        <taxon>Evosea</taxon>
        <taxon>Archamoebae</taxon>
        <taxon>Mastigamoebida</taxon>
        <taxon>Entamoebidae</taxon>
        <taxon>Entamoeba</taxon>
    </lineage>
</organism>
<dbReference type="OMA" id="ECDVEIT"/>
<dbReference type="RefSeq" id="XP_004256802.1">
    <property type="nucleotide sequence ID" value="XM_004256754.1"/>
</dbReference>
<feature type="region of interest" description="Disordered" evidence="1">
    <location>
        <begin position="280"/>
        <end position="306"/>
    </location>
</feature>
<accession>A0A0A1UA48</accession>
<evidence type="ECO:0000256" key="1">
    <source>
        <dbReference type="SAM" id="MobiDB-lite"/>
    </source>
</evidence>
<dbReference type="EMBL" id="KB206537">
    <property type="protein sequence ID" value="ELP90031.1"/>
    <property type="molecule type" value="Genomic_DNA"/>
</dbReference>
<evidence type="ECO:0000313" key="3">
    <source>
        <dbReference type="Proteomes" id="UP000014680"/>
    </source>
</evidence>
<dbReference type="VEuPathDB" id="AmoebaDB:EIN_403650"/>
<keyword evidence="3" id="KW-1185">Reference proteome</keyword>
<dbReference type="OrthoDB" id="25569at2759"/>
<name>A0A0A1UA48_ENTIV</name>
<proteinExistence type="predicted"/>
<dbReference type="Proteomes" id="UP000014680">
    <property type="component" value="Unassembled WGS sequence"/>
</dbReference>
<reference evidence="2 3" key="1">
    <citation type="submission" date="2012-10" db="EMBL/GenBank/DDBJ databases">
        <authorList>
            <person name="Zafar N."/>
            <person name="Inman J."/>
            <person name="Hall N."/>
            <person name="Lorenzi H."/>
            <person name="Caler E."/>
        </authorList>
    </citation>
    <scope>NUCLEOTIDE SEQUENCE [LARGE SCALE GENOMIC DNA]</scope>
    <source>
        <strain evidence="2 3">IP1</strain>
    </source>
</reference>
<feature type="compositionally biased region" description="Low complexity" evidence="1">
    <location>
        <begin position="297"/>
        <end position="306"/>
    </location>
</feature>
<dbReference type="GeneID" id="14889079"/>
<protein>
    <submittedName>
        <fullName evidence="2">Uncharacterized protein</fullName>
    </submittedName>
</protein>
<gene>
    <name evidence="2" type="ORF">EIN_403650</name>
</gene>
<evidence type="ECO:0000313" key="2">
    <source>
        <dbReference type="EMBL" id="ELP90031.1"/>
    </source>
</evidence>
<dbReference type="KEGG" id="eiv:EIN_403650"/>